<dbReference type="InterPro" id="IPR011793">
    <property type="entry name" value="YbdK"/>
</dbReference>
<gene>
    <name evidence="5" type="ORF">GCM10009682_01860</name>
</gene>
<sequence>MAIAELRQYAVDAAAKLGCRLLASGTPPLDRAGPPPISVGERYAVLHRRFGNLINEQGTCGTHVHVAVPNLAAAARACSYIRPWLPALACLTANSPFYEGTDTGYASWRTVLLSRWPTITPPPPMNSDLDYALALESLNAHGVAFNPQTVYWWVRPAPHYSTVEIRIADSQQDVSAVLLYASIAAALVDAALAPGATNVPVTLDTDELRLEIWRAARYGTETILRSPVSGLRVGFWQLFDELIATLAPYFAATADAEAIFGLISAMRGAANGAIRRRVARNGRYLSDIAGEFAIDGRKRTPH</sequence>
<evidence type="ECO:0000256" key="4">
    <source>
        <dbReference type="ARBA" id="ARBA00048819"/>
    </source>
</evidence>
<dbReference type="NCBIfam" id="TIGR02050">
    <property type="entry name" value="gshA_cyan_rel"/>
    <property type="match status" value="1"/>
</dbReference>
<evidence type="ECO:0000313" key="6">
    <source>
        <dbReference type="Proteomes" id="UP001500218"/>
    </source>
</evidence>
<accession>A0ABN2LCE9</accession>
<reference evidence="5 6" key="1">
    <citation type="journal article" date="2019" name="Int. J. Syst. Evol. Microbiol.">
        <title>The Global Catalogue of Microorganisms (GCM) 10K type strain sequencing project: providing services to taxonomists for standard genome sequencing and annotation.</title>
        <authorList>
            <consortium name="The Broad Institute Genomics Platform"/>
            <consortium name="The Broad Institute Genome Sequencing Center for Infectious Disease"/>
            <person name="Wu L."/>
            <person name="Ma J."/>
        </authorList>
    </citation>
    <scope>NUCLEOTIDE SEQUENCE [LARGE SCALE GENOMIC DNA]</scope>
    <source>
        <strain evidence="5 6">JCM 13250</strain>
    </source>
</reference>
<dbReference type="InterPro" id="IPR014746">
    <property type="entry name" value="Gln_synth/guanido_kin_cat_dom"/>
</dbReference>
<evidence type="ECO:0008006" key="7">
    <source>
        <dbReference type="Google" id="ProtNLM"/>
    </source>
</evidence>
<dbReference type="Proteomes" id="UP001500218">
    <property type="component" value="Unassembled WGS sequence"/>
</dbReference>
<evidence type="ECO:0000256" key="3">
    <source>
        <dbReference type="ARBA" id="ARBA00022840"/>
    </source>
</evidence>
<comment type="caution">
    <text evidence="5">The sequence shown here is derived from an EMBL/GenBank/DDBJ whole genome shotgun (WGS) entry which is preliminary data.</text>
</comment>
<dbReference type="PANTHER" id="PTHR36510:SF1">
    <property type="entry name" value="GLUTAMATE--CYSTEINE LIGASE 2-RELATED"/>
    <property type="match status" value="1"/>
</dbReference>
<dbReference type="EMBL" id="BAAALT010000003">
    <property type="protein sequence ID" value="GAA1783423.1"/>
    <property type="molecule type" value="Genomic_DNA"/>
</dbReference>
<evidence type="ECO:0000256" key="2">
    <source>
        <dbReference type="ARBA" id="ARBA00022741"/>
    </source>
</evidence>
<dbReference type="PANTHER" id="PTHR36510">
    <property type="entry name" value="GLUTAMATE--CYSTEINE LIGASE 2-RELATED"/>
    <property type="match status" value="1"/>
</dbReference>
<name>A0ABN2LCE9_9ACTN</name>
<keyword evidence="6" id="KW-1185">Reference proteome</keyword>
<keyword evidence="1" id="KW-0436">Ligase</keyword>
<evidence type="ECO:0000256" key="1">
    <source>
        <dbReference type="ARBA" id="ARBA00022598"/>
    </source>
</evidence>
<keyword evidence="2" id="KW-0547">Nucleotide-binding</keyword>
<dbReference type="Pfam" id="PF04107">
    <property type="entry name" value="GCS2"/>
    <property type="match status" value="1"/>
</dbReference>
<keyword evidence="3" id="KW-0067">ATP-binding</keyword>
<proteinExistence type="predicted"/>
<organism evidence="5 6">
    <name type="scientific">Luedemannella flava</name>
    <dbReference type="NCBI Taxonomy" id="349316"/>
    <lineage>
        <taxon>Bacteria</taxon>
        <taxon>Bacillati</taxon>
        <taxon>Actinomycetota</taxon>
        <taxon>Actinomycetes</taxon>
        <taxon>Micromonosporales</taxon>
        <taxon>Micromonosporaceae</taxon>
        <taxon>Luedemannella</taxon>
    </lineage>
</organism>
<protein>
    <recommendedName>
        <fullName evidence="7">Glutamate--cysteine ligase 2</fullName>
    </recommendedName>
</protein>
<dbReference type="Gene3D" id="3.30.590.20">
    <property type="match status" value="1"/>
</dbReference>
<evidence type="ECO:0000313" key="5">
    <source>
        <dbReference type="EMBL" id="GAA1783423.1"/>
    </source>
</evidence>
<comment type="catalytic activity">
    <reaction evidence="4">
        <text>L-cysteine + L-glutamate + ATP = gamma-L-glutamyl-L-cysteine + ADP + phosphate + H(+)</text>
        <dbReference type="Rhea" id="RHEA:13285"/>
        <dbReference type="ChEBI" id="CHEBI:15378"/>
        <dbReference type="ChEBI" id="CHEBI:29985"/>
        <dbReference type="ChEBI" id="CHEBI:30616"/>
        <dbReference type="ChEBI" id="CHEBI:35235"/>
        <dbReference type="ChEBI" id="CHEBI:43474"/>
        <dbReference type="ChEBI" id="CHEBI:58173"/>
        <dbReference type="ChEBI" id="CHEBI:456216"/>
        <dbReference type="EC" id="6.3.2.2"/>
    </reaction>
</comment>
<dbReference type="InterPro" id="IPR006336">
    <property type="entry name" value="GCS2"/>
</dbReference>
<dbReference type="InterPro" id="IPR050141">
    <property type="entry name" value="GCL_type2/YbdK_subfam"/>
</dbReference>
<dbReference type="SUPFAM" id="SSF55931">
    <property type="entry name" value="Glutamine synthetase/guanido kinase"/>
    <property type="match status" value="1"/>
</dbReference>